<dbReference type="Gramene" id="ONH97815">
    <property type="protein sequence ID" value="ONH97815"/>
    <property type="gene ID" value="PRUPE_7G212200"/>
</dbReference>
<dbReference type="AlphaFoldDB" id="M5W5V0"/>
<proteinExistence type="predicted"/>
<accession>M5W5V0</accession>
<dbReference type="HOGENOM" id="CLU_2311012_0_0_1"/>
<evidence type="ECO:0000313" key="2">
    <source>
        <dbReference type="Proteomes" id="UP000006882"/>
    </source>
</evidence>
<sequence length="100" mass="11509">MEPTVNYRMKLLGNYRIKTICHAPFSLLLFAFLSLPGCLIFFSTVVTVRSYVLIIKHSIKLYSCIKETFTFVIKSLVQINHVLLCFASAFVQGFLLLNYH</sequence>
<evidence type="ECO:0000313" key="1">
    <source>
        <dbReference type="EMBL" id="ONH97815.1"/>
    </source>
</evidence>
<dbReference type="EMBL" id="CM007657">
    <property type="protein sequence ID" value="ONH97815.1"/>
    <property type="molecule type" value="Genomic_DNA"/>
</dbReference>
<keyword evidence="2" id="KW-1185">Reference proteome</keyword>
<protein>
    <submittedName>
        <fullName evidence="1">Uncharacterized protein</fullName>
    </submittedName>
</protein>
<reference evidence="1 2" key="1">
    <citation type="journal article" date="2013" name="Nat. Genet.">
        <title>The high-quality draft genome of peach (Prunus persica) identifies unique patterns of genetic diversity, domestication and genome evolution.</title>
        <authorList>
            <consortium name="International Peach Genome Initiative"/>
            <person name="Verde I."/>
            <person name="Abbott A.G."/>
            <person name="Scalabrin S."/>
            <person name="Jung S."/>
            <person name="Shu S."/>
            <person name="Marroni F."/>
            <person name="Zhebentyayeva T."/>
            <person name="Dettori M.T."/>
            <person name="Grimwood J."/>
            <person name="Cattonaro F."/>
            <person name="Zuccolo A."/>
            <person name="Rossini L."/>
            <person name="Jenkins J."/>
            <person name="Vendramin E."/>
            <person name="Meisel L.A."/>
            <person name="Decroocq V."/>
            <person name="Sosinski B."/>
            <person name="Prochnik S."/>
            <person name="Mitros T."/>
            <person name="Policriti A."/>
            <person name="Cipriani G."/>
            <person name="Dondini L."/>
            <person name="Ficklin S."/>
            <person name="Goodstein D.M."/>
            <person name="Xuan P."/>
            <person name="Del Fabbro C."/>
            <person name="Aramini V."/>
            <person name="Copetti D."/>
            <person name="Gonzalez S."/>
            <person name="Horner D.S."/>
            <person name="Falchi R."/>
            <person name="Lucas S."/>
            <person name="Mica E."/>
            <person name="Maldonado J."/>
            <person name="Lazzari B."/>
            <person name="Bielenberg D."/>
            <person name="Pirona R."/>
            <person name="Miculan M."/>
            <person name="Barakat A."/>
            <person name="Testolin R."/>
            <person name="Stella A."/>
            <person name="Tartarini S."/>
            <person name="Tonutti P."/>
            <person name="Arus P."/>
            <person name="Orellana A."/>
            <person name="Wells C."/>
            <person name="Main D."/>
            <person name="Vizzotto G."/>
            <person name="Silva H."/>
            <person name="Salamini F."/>
            <person name="Schmutz J."/>
            <person name="Morgante M."/>
            <person name="Rokhsar D.S."/>
        </authorList>
    </citation>
    <scope>NUCLEOTIDE SEQUENCE [LARGE SCALE GENOMIC DNA]</scope>
    <source>
        <strain evidence="2">cv. Nemared</strain>
    </source>
</reference>
<dbReference type="Proteomes" id="UP000006882">
    <property type="component" value="Chromosome G7"/>
</dbReference>
<gene>
    <name evidence="1" type="ORF">PRUPE_7G212200</name>
</gene>
<name>M5W5V0_PRUPE</name>
<organism evidence="1 2">
    <name type="scientific">Prunus persica</name>
    <name type="common">Peach</name>
    <name type="synonym">Amygdalus persica</name>
    <dbReference type="NCBI Taxonomy" id="3760"/>
    <lineage>
        <taxon>Eukaryota</taxon>
        <taxon>Viridiplantae</taxon>
        <taxon>Streptophyta</taxon>
        <taxon>Embryophyta</taxon>
        <taxon>Tracheophyta</taxon>
        <taxon>Spermatophyta</taxon>
        <taxon>Magnoliopsida</taxon>
        <taxon>eudicotyledons</taxon>
        <taxon>Gunneridae</taxon>
        <taxon>Pentapetalae</taxon>
        <taxon>rosids</taxon>
        <taxon>fabids</taxon>
        <taxon>Rosales</taxon>
        <taxon>Rosaceae</taxon>
        <taxon>Amygdaloideae</taxon>
        <taxon>Amygdaleae</taxon>
        <taxon>Prunus</taxon>
    </lineage>
</organism>